<dbReference type="Proteomes" id="UP000000305">
    <property type="component" value="Unassembled WGS sequence"/>
</dbReference>
<name>E9GWK6_DAPPU</name>
<protein>
    <submittedName>
        <fullName evidence="1">Uncharacterized protein</fullName>
    </submittedName>
</protein>
<dbReference type="InParanoid" id="E9GWK6"/>
<reference evidence="1 2" key="1">
    <citation type="journal article" date="2011" name="Science">
        <title>The ecoresponsive genome of Daphnia pulex.</title>
        <authorList>
            <person name="Colbourne J.K."/>
            <person name="Pfrender M.E."/>
            <person name="Gilbert D."/>
            <person name="Thomas W.K."/>
            <person name="Tucker A."/>
            <person name="Oakley T.H."/>
            <person name="Tokishita S."/>
            <person name="Aerts A."/>
            <person name="Arnold G.J."/>
            <person name="Basu M.K."/>
            <person name="Bauer D.J."/>
            <person name="Caceres C.E."/>
            <person name="Carmel L."/>
            <person name="Casola C."/>
            <person name="Choi J.H."/>
            <person name="Detter J.C."/>
            <person name="Dong Q."/>
            <person name="Dusheyko S."/>
            <person name="Eads B.D."/>
            <person name="Frohlich T."/>
            <person name="Geiler-Samerotte K.A."/>
            <person name="Gerlach D."/>
            <person name="Hatcher P."/>
            <person name="Jogdeo S."/>
            <person name="Krijgsveld J."/>
            <person name="Kriventseva E.V."/>
            <person name="Kultz D."/>
            <person name="Laforsch C."/>
            <person name="Lindquist E."/>
            <person name="Lopez J."/>
            <person name="Manak J.R."/>
            <person name="Muller J."/>
            <person name="Pangilinan J."/>
            <person name="Patwardhan R.P."/>
            <person name="Pitluck S."/>
            <person name="Pritham E.J."/>
            <person name="Rechtsteiner A."/>
            <person name="Rho M."/>
            <person name="Rogozin I.B."/>
            <person name="Sakarya O."/>
            <person name="Salamov A."/>
            <person name="Schaack S."/>
            <person name="Shapiro H."/>
            <person name="Shiga Y."/>
            <person name="Skalitzky C."/>
            <person name="Smith Z."/>
            <person name="Souvorov A."/>
            <person name="Sung W."/>
            <person name="Tang Z."/>
            <person name="Tsuchiya D."/>
            <person name="Tu H."/>
            <person name="Vos H."/>
            <person name="Wang M."/>
            <person name="Wolf Y.I."/>
            <person name="Yamagata H."/>
            <person name="Yamada T."/>
            <person name="Ye Y."/>
            <person name="Shaw J.R."/>
            <person name="Andrews J."/>
            <person name="Crease T.J."/>
            <person name="Tang H."/>
            <person name="Lucas S.M."/>
            <person name="Robertson H.M."/>
            <person name="Bork P."/>
            <person name="Koonin E.V."/>
            <person name="Zdobnov E.M."/>
            <person name="Grigoriev I.V."/>
            <person name="Lynch M."/>
            <person name="Boore J.L."/>
        </authorList>
    </citation>
    <scope>NUCLEOTIDE SEQUENCE [LARGE SCALE GENOMIC DNA]</scope>
</reference>
<dbReference type="HOGENOM" id="CLU_1867165_0_0_1"/>
<accession>E9GWK6</accession>
<dbReference type="AlphaFoldDB" id="E9GWK6"/>
<evidence type="ECO:0000313" key="1">
    <source>
        <dbReference type="EMBL" id="EFX76119.1"/>
    </source>
</evidence>
<proteinExistence type="predicted"/>
<keyword evidence="2" id="KW-1185">Reference proteome</keyword>
<organism evidence="1 2">
    <name type="scientific">Daphnia pulex</name>
    <name type="common">Water flea</name>
    <dbReference type="NCBI Taxonomy" id="6669"/>
    <lineage>
        <taxon>Eukaryota</taxon>
        <taxon>Metazoa</taxon>
        <taxon>Ecdysozoa</taxon>
        <taxon>Arthropoda</taxon>
        <taxon>Crustacea</taxon>
        <taxon>Branchiopoda</taxon>
        <taxon>Diplostraca</taxon>
        <taxon>Cladocera</taxon>
        <taxon>Anomopoda</taxon>
        <taxon>Daphniidae</taxon>
        <taxon>Daphnia</taxon>
    </lineage>
</organism>
<evidence type="ECO:0000313" key="2">
    <source>
        <dbReference type="Proteomes" id="UP000000305"/>
    </source>
</evidence>
<dbReference type="KEGG" id="dpx:DAPPUDRAFT_322635"/>
<dbReference type="EMBL" id="GL732570">
    <property type="protein sequence ID" value="EFX76119.1"/>
    <property type="molecule type" value="Genomic_DNA"/>
</dbReference>
<gene>
    <name evidence="1" type="ORF">DAPPUDRAFT_322635</name>
</gene>
<sequence length="137" mass="15545">MNLNTAAKSEKVSEDTSKNLNDATTKIVNLEMTIVNLNALLQLRDSKIGDLTINLKSKYENVKAQGEQVVNDVSQSNIRVQLEKHKKEIPTQYVSSDTDSSAFEKINHGSPTYEYNPEYDEMRCEPVMMKCSWNITL</sequence>